<dbReference type="EMBL" id="AP011115">
    <property type="protein sequence ID" value="BAH48422.1"/>
    <property type="molecule type" value="Genomic_DNA"/>
</dbReference>
<protein>
    <submittedName>
        <fullName evidence="2">Uncharacterized protein</fullName>
    </submittedName>
</protein>
<name>C1ASH3_RHOOB</name>
<organism evidence="2 3">
    <name type="scientific">Rhodococcus opacus (strain B4)</name>
    <dbReference type="NCBI Taxonomy" id="632772"/>
    <lineage>
        <taxon>Bacteria</taxon>
        <taxon>Bacillati</taxon>
        <taxon>Actinomycetota</taxon>
        <taxon>Actinomycetes</taxon>
        <taxon>Mycobacteriales</taxon>
        <taxon>Nocardiaceae</taxon>
        <taxon>Rhodococcus</taxon>
    </lineage>
</organism>
<keyword evidence="1" id="KW-1133">Transmembrane helix</keyword>
<dbReference type="AlphaFoldDB" id="C1ASH3"/>
<evidence type="ECO:0000256" key="1">
    <source>
        <dbReference type="SAM" id="Phobius"/>
    </source>
</evidence>
<dbReference type="PATRIC" id="fig|632772.20.peg.205"/>
<reference evidence="2 3" key="1">
    <citation type="submission" date="2009-03" db="EMBL/GenBank/DDBJ databases">
        <title>Comparison of the complete genome sequences of Rhodococcus erythropolis PR4 and Rhodococcus opacus B4.</title>
        <authorList>
            <person name="Takarada H."/>
            <person name="Sekine M."/>
            <person name="Hosoyama A."/>
            <person name="Yamada R."/>
            <person name="Fujisawa T."/>
            <person name="Omata S."/>
            <person name="Shimizu A."/>
            <person name="Tsukatani N."/>
            <person name="Tanikawa S."/>
            <person name="Fujita N."/>
            <person name="Harayama S."/>
        </authorList>
    </citation>
    <scope>NUCLEOTIDE SEQUENCE [LARGE SCALE GENOMIC DNA]</scope>
    <source>
        <strain evidence="2 3">B4</strain>
    </source>
</reference>
<dbReference type="KEGG" id="rop:ROP_01750"/>
<gene>
    <name evidence="2" type="ordered locus">ROP_01750</name>
</gene>
<evidence type="ECO:0000313" key="2">
    <source>
        <dbReference type="EMBL" id="BAH48422.1"/>
    </source>
</evidence>
<dbReference type="HOGENOM" id="CLU_2668657_0_0_11"/>
<accession>C1ASH3</accession>
<dbReference type="Proteomes" id="UP000002212">
    <property type="component" value="Chromosome"/>
</dbReference>
<evidence type="ECO:0000313" key="3">
    <source>
        <dbReference type="Proteomes" id="UP000002212"/>
    </source>
</evidence>
<feature type="transmembrane region" description="Helical" evidence="1">
    <location>
        <begin position="23"/>
        <end position="50"/>
    </location>
</feature>
<proteinExistence type="predicted"/>
<keyword evidence="1" id="KW-0472">Membrane</keyword>
<sequence length="75" mass="8274">MAGGFARAATACRRRRCLLFLRLLVLVLVTRIGLRFVLGRFLVVLGLVGFDNLAIPDLSAPPSISSGWRTDWVMT</sequence>
<keyword evidence="1" id="KW-0812">Transmembrane</keyword>